<evidence type="ECO:0000313" key="1">
    <source>
        <dbReference type="EMBL" id="AFZ10511.1"/>
    </source>
</evidence>
<protein>
    <submittedName>
        <fullName evidence="1">Uncharacterized protein</fullName>
    </submittedName>
</protein>
<proteinExistence type="predicted"/>
<organism evidence="1 2">
    <name type="scientific">Phormidium nigroviride PCC 7112</name>
    <dbReference type="NCBI Taxonomy" id="179408"/>
    <lineage>
        <taxon>Bacteria</taxon>
        <taxon>Bacillati</taxon>
        <taxon>Cyanobacteriota</taxon>
        <taxon>Cyanophyceae</taxon>
        <taxon>Oscillatoriophycideae</taxon>
        <taxon>Oscillatoriales</taxon>
        <taxon>Oscillatoriaceae</taxon>
        <taxon>Phormidium</taxon>
    </lineage>
</organism>
<dbReference type="EMBL" id="CP003615">
    <property type="protein sequence ID" value="AFZ10511.1"/>
    <property type="molecule type" value="Genomic_DNA"/>
</dbReference>
<sequence>MAFYKVQVQRESNTPRVFNVSAKKSQDAVLVAAQSLREEGITDAKGIEIIGQIQSLRD</sequence>
<geneLocation type="plasmid" evidence="1 2">
    <name>pOSC7112.01</name>
</geneLocation>
<dbReference type="Proteomes" id="UP000010478">
    <property type="component" value="Plasmid pOSC7112.01"/>
</dbReference>
<evidence type="ECO:0000313" key="2">
    <source>
        <dbReference type="Proteomes" id="UP000010478"/>
    </source>
</evidence>
<dbReference type="KEGG" id="oni:Osc7112_6351"/>
<keyword evidence="1" id="KW-0614">Plasmid</keyword>
<dbReference type="HOGENOM" id="CLU_2975008_0_0_3"/>
<dbReference type="AlphaFoldDB" id="K9VRC8"/>
<name>K9VRC8_9CYAN</name>
<gene>
    <name evidence="1" type="ORF">Osc7112_6351</name>
</gene>
<reference evidence="1 2" key="1">
    <citation type="submission" date="2012-05" db="EMBL/GenBank/DDBJ databases">
        <title>Finished plasmid 1 of genome of Oscillatoria sp. PCC 7112.</title>
        <authorList>
            <consortium name="US DOE Joint Genome Institute"/>
            <person name="Gugger M."/>
            <person name="Coursin T."/>
            <person name="Rippka R."/>
            <person name="Tandeau De Marsac N."/>
            <person name="Huntemann M."/>
            <person name="Wei C.-L."/>
            <person name="Han J."/>
            <person name="Detter J.C."/>
            <person name="Han C."/>
            <person name="Tapia R."/>
            <person name="Davenport K."/>
            <person name="Daligault H."/>
            <person name="Erkkila T."/>
            <person name="Gu W."/>
            <person name="Munk A.C.C."/>
            <person name="Teshima H."/>
            <person name="Xu Y."/>
            <person name="Chain P."/>
            <person name="Chen A."/>
            <person name="Krypides N."/>
            <person name="Mavromatis K."/>
            <person name="Markowitz V."/>
            <person name="Szeto E."/>
            <person name="Ivanova N."/>
            <person name="Mikhailova N."/>
            <person name="Ovchinnikova G."/>
            <person name="Pagani I."/>
            <person name="Pati A."/>
            <person name="Goodwin L."/>
            <person name="Peters L."/>
            <person name="Pitluck S."/>
            <person name="Woyke T."/>
            <person name="Kerfeld C."/>
        </authorList>
    </citation>
    <scope>NUCLEOTIDE SEQUENCE [LARGE SCALE GENOMIC DNA]</scope>
    <source>
        <strain evidence="1 2">PCC 7112</strain>
        <plasmid evidence="1 2">pOSC7112.01</plasmid>
    </source>
</reference>
<dbReference type="RefSeq" id="WP_015211684.1">
    <property type="nucleotide sequence ID" value="NC_019763.1"/>
</dbReference>
<accession>K9VRC8</accession>
<keyword evidence="2" id="KW-1185">Reference proteome</keyword>